<protein>
    <submittedName>
        <fullName evidence="2">Protein CBG12693</fullName>
    </submittedName>
</protein>
<dbReference type="AlphaFoldDB" id="A8XGD1"/>
<dbReference type="EMBL" id="HE600940">
    <property type="protein sequence ID" value="CAP31637.2"/>
    <property type="molecule type" value="Genomic_DNA"/>
</dbReference>
<accession>A8XGD1</accession>
<dbReference type="CTD" id="8582186"/>
<organism evidence="2 3">
    <name type="scientific">Caenorhabditis briggsae</name>
    <dbReference type="NCBI Taxonomy" id="6238"/>
    <lineage>
        <taxon>Eukaryota</taxon>
        <taxon>Metazoa</taxon>
        <taxon>Ecdysozoa</taxon>
        <taxon>Nematoda</taxon>
        <taxon>Chromadorea</taxon>
        <taxon>Rhabditida</taxon>
        <taxon>Rhabditina</taxon>
        <taxon>Rhabditomorpha</taxon>
        <taxon>Rhabditoidea</taxon>
        <taxon>Rhabditidae</taxon>
        <taxon>Peloderinae</taxon>
        <taxon>Caenorhabditis</taxon>
    </lineage>
</organism>
<dbReference type="WormBase" id="CBG12693">
    <property type="protein sequence ID" value="CBP43027"/>
    <property type="gene ID" value="WBGene00033607"/>
</dbReference>
<evidence type="ECO:0000313" key="3">
    <source>
        <dbReference type="Proteomes" id="UP000008549"/>
    </source>
</evidence>
<dbReference type="InParanoid" id="A8XGD1"/>
<dbReference type="eggNOG" id="KOG0789">
    <property type="taxonomic scope" value="Eukaryota"/>
</dbReference>
<dbReference type="HOGENOM" id="CLU_1628516_0_0_1"/>
<dbReference type="PANTHER" id="PTHR46163">
    <property type="entry name" value="TYROSINE-PROTEIN PHOSPHATASE-RELATED"/>
    <property type="match status" value="1"/>
</dbReference>
<proteinExistence type="predicted"/>
<dbReference type="InterPro" id="IPR029021">
    <property type="entry name" value="Prot-tyrosine_phosphatase-like"/>
</dbReference>
<dbReference type="InterPro" id="IPR052782">
    <property type="entry name" value="Oocyte-zygote_transition_reg"/>
</dbReference>
<feature type="region of interest" description="Disordered" evidence="1">
    <location>
        <begin position="21"/>
        <end position="63"/>
    </location>
</feature>
<dbReference type="KEGG" id="cbr:CBG_12693"/>
<dbReference type="STRING" id="6238.A8XGD1"/>
<dbReference type="GeneID" id="8582186"/>
<evidence type="ECO:0000313" key="4">
    <source>
        <dbReference type="WormBase" id="CBG12693"/>
    </source>
</evidence>
<reference evidence="2 3" key="1">
    <citation type="journal article" date="2003" name="PLoS Biol.">
        <title>The genome sequence of Caenorhabditis briggsae: a platform for comparative genomics.</title>
        <authorList>
            <person name="Stein L.D."/>
            <person name="Bao Z."/>
            <person name="Blasiar D."/>
            <person name="Blumenthal T."/>
            <person name="Brent M.R."/>
            <person name="Chen N."/>
            <person name="Chinwalla A."/>
            <person name="Clarke L."/>
            <person name="Clee C."/>
            <person name="Coghlan A."/>
            <person name="Coulson A."/>
            <person name="D'Eustachio P."/>
            <person name="Fitch D.H."/>
            <person name="Fulton L.A."/>
            <person name="Fulton R.E."/>
            <person name="Griffiths-Jones S."/>
            <person name="Harris T.W."/>
            <person name="Hillier L.W."/>
            <person name="Kamath R."/>
            <person name="Kuwabara P.E."/>
            <person name="Mardis E.R."/>
            <person name="Marra M.A."/>
            <person name="Miner T.L."/>
            <person name="Minx P."/>
            <person name="Mullikin J.C."/>
            <person name="Plumb R.W."/>
            <person name="Rogers J."/>
            <person name="Schein J.E."/>
            <person name="Sohrmann M."/>
            <person name="Spieth J."/>
            <person name="Stajich J.E."/>
            <person name="Wei C."/>
            <person name="Willey D."/>
            <person name="Wilson R.K."/>
            <person name="Durbin R."/>
            <person name="Waterston R.H."/>
        </authorList>
    </citation>
    <scope>NUCLEOTIDE SEQUENCE [LARGE SCALE GENOMIC DNA]</scope>
    <source>
        <strain evidence="2 3">AF16</strain>
    </source>
</reference>
<dbReference type="SUPFAM" id="SSF52799">
    <property type="entry name" value="(Phosphotyrosine protein) phosphatases II"/>
    <property type="match status" value="1"/>
</dbReference>
<sequence length="163" mass="17898">MSLPLPSCVLREPYKIRRLKNEIVPSVDPSGKGKSTKNKKSVAKSVAKDDAPAAAAPAAPKPPAKAMIVVKPWVQRTLDTGVANLVEEFRGLAKWTPEGMATEAFAANKEKNRYQDVPCQDKGRIVLKFPGLASGRSIRGFTVVFIYRNTKLPFQLSCKFRIS</sequence>
<evidence type="ECO:0000256" key="1">
    <source>
        <dbReference type="SAM" id="MobiDB-lite"/>
    </source>
</evidence>
<dbReference type="RefSeq" id="XP_045094947.1">
    <property type="nucleotide sequence ID" value="XM_045240799.1"/>
</dbReference>
<dbReference type="Proteomes" id="UP000008549">
    <property type="component" value="Unassembled WGS sequence"/>
</dbReference>
<dbReference type="PANTHER" id="PTHR46163:SF8">
    <property type="entry name" value="PROTEIN-TYROSINE PHOSPHATASE"/>
    <property type="match status" value="1"/>
</dbReference>
<name>A8XGD1_CAEBR</name>
<keyword evidence="3" id="KW-1185">Reference proteome</keyword>
<evidence type="ECO:0000313" key="2">
    <source>
        <dbReference type="EMBL" id="CAP31637.2"/>
    </source>
</evidence>
<reference evidence="2 3" key="2">
    <citation type="journal article" date="2011" name="PLoS Genet.">
        <title>Caenorhabditis briggsae recombinant inbred line genotypes reveal inter-strain incompatibility and the evolution of recombination.</title>
        <authorList>
            <person name="Ross J.A."/>
            <person name="Koboldt D.C."/>
            <person name="Staisch J.E."/>
            <person name="Chamberlin H.M."/>
            <person name="Gupta B.P."/>
            <person name="Miller R.D."/>
            <person name="Baird S.E."/>
            <person name="Haag E.S."/>
        </authorList>
    </citation>
    <scope>NUCLEOTIDE SEQUENCE [LARGE SCALE GENOMIC DNA]</scope>
    <source>
        <strain evidence="2 3">AF16</strain>
    </source>
</reference>
<gene>
    <name evidence="2 4" type="ORF">CBG12693</name>
    <name evidence="2" type="ORF">CBG_12693</name>
</gene>